<dbReference type="Proteomes" id="UP000838756">
    <property type="component" value="Unassembled WGS sequence"/>
</dbReference>
<dbReference type="EMBL" id="CAKXAJ010026178">
    <property type="protein sequence ID" value="CAH2260975.1"/>
    <property type="molecule type" value="Genomic_DNA"/>
</dbReference>
<comment type="caution">
    <text evidence="2">The sequence shown here is derived from an EMBL/GenBank/DDBJ whole genome shotgun (WGS) entry which is preliminary data.</text>
</comment>
<evidence type="ECO:0000313" key="3">
    <source>
        <dbReference type="Proteomes" id="UP000838756"/>
    </source>
</evidence>
<keyword evidence="3" id="KW-1185">Reference proteome</keyword>
<protein>
    <submittedName>
        <fullName evidence="2">Jg10775 protein</fullName>
    </submittedName>
</protein>
<dbReference type="AlphaFoldDB" id="A0A8S4S853"/>
<proteinExistence type="predicted"/>
<feature type="region of interest" description="Disordered" evidence="1">
    <location>
        <begin position="1"/>
        <end position="20"/>
    </location>
</feature>
<organism evidence="2 3">
    <name type="scientific">Pararge aegeria aegeria</name>
    <dbReference type="NCBI Taxonomy" id="348720"/>
    <lineage>
        <taxon>Eukaryota</taxon>
        <taxon>Metazoa</taxon>
        <taxon>Ecdysozoa</taxon>
        <taxon>Arthropoda</taxon>
        <taxon>Hexapoda</taxon>
        <taxon>Insecta</taxon>
        <taxon>Pterygota</taxon>
        <taxon>Neoptera</taxon>
        <taxon>Endopterygota</taxon>
        <taxon>Lepidoptera</taxon>
        <taxon>Glossata</taxon>
        <taxon>Ditrysia</taxon>
        <taxon>Papilionoidea</taxon>
        <taxon>Nymphalidae</taxon>
        <taxon>Satyrinae</taxon>
        <taxon>Satyrini</taxon>
        <taxon>Parargina</taxon>
        <taxon>Pararge</taxon>
    </lineage>
</organism>
<reference evidence="2" key="1">
    <citation type="submission" date="2022-03" db="EMBL/GenBank/DDBJ databases">
        <authorList>
            <person name="Lindestad O."/>
        </authorList>
    </citation>
    <scope>NUCLEOTIDE SEQUENCE</scope>
</reference>
<accession>A0A8S4S853</accession>
<name>A0A8S4S853_9NEOP</name>
<evidence type="ECO:0000256" key="1">
    <source>
        <dbReference type="SAM" id="MobiDB-lite"/>
    </source>
</evidence>
<sequence>MNVGSKPPYGPHKKAQSHSAGDGEIYAWSIVTRSNQKCGYSWKNQSHRHSKTSREAEVAMGRAYNSEKGWTLGSQGAGCPELVSATLFDP</sequence>
<evidence type="ECO:0000313" key="2">
    <source>
        <dbReference type="EMBL" id="CAH2260975.1"/>
    </source>
</evidence>
<gene>
    <name evidence="2" type="primary">jg10775</name>
    <name evidence="2" type="ORF">PAEG_LOCUS23813</name>
</gene>